<evidence type="ECO:0000313" key="2">
    <source>
        <dbReference type="EMBL" id="TNY20459.1"/>
    </source>
</evidence>
<dbReference type="AlphaFoldDB" id="A0A5C5FVS7"/>
<evidence type="ECO:0000256" key="1">
    <source>
        <dbReference type="SAM" id="MobiDB-lite"/>
    </source>
</evidence>
<feature type="compositionally biased region" description="Acidic residues" evidence="1">
    <location>
        <begin position="315"/>
        <end position="348"/>
    </location>
</feature>
<organism evidence="2 3">
    <name type="scientific">Rhodotorula diobovata</name>
    <dbReference type="NCBI Taxonomy" id="5288"/>
    <lineage>
        <taxon>Eukaryota</taxon>
        <taxon>Fungi</taxon>
        <taxon>Dikarya</taxon>
        <taxon>Basidiomycota</taxon>
        <taxon>Pucciniomycotina</taxon>
        <taxon>Microbotryomycetes</taxon>
        <taxon>Sporidiobolales</taxon>
        <taxon>Sporidiobolaceae</taxon>
        <taxon>Rhodotorula</taxon>
    </lineage>
</organism>
<evidence type="ECO:0000313" key="3">
    <source>
        <dbReference type="Proteomes" id="UP000311382"/>
    </source>
</evidence>
<name>A0A5C5FVS7_9BASI</name>
<keyword evidence="3" id="KW-1185">Reference proteome</keyword>
<feature type="region of interest" description="Disordered" evidence="1">
    <location>
        <begin position="302"/>
        <end position="348"/>
    </location>
</feature>
<protein>
    <submittedName>
        <fullName evidence="2">Uncharacterized protein</fullName>
    </submittedName>
</protein>
<gene>
    <name evidence="2" type="ORF">DMC30DRAFT_397642</name>
</gene>
<proteinExistence type="predicted"/>
<dbReference type="Proteomes" id="UP000311382">
    <property type="component" value="Unassembled WGS sequence"/>
</dbReference>
<dbReference type="OrthoDB" id="10609989at2759"/>
<reference evidence="2 3" key="1">
    <citation type="submission" date="2019-03" db="EMBL/GenBank/DDBJ databases">
        <title>Rhodosporidium diobovatum UCD-FST 08-225 genome sequencing, assembly, and annotation.</title>
        <authorList>
            <person name="Fakankun I.U."/>
            <person name="Fristensky B."/>
            <person name="Levin D.B."/>
        </authorList>
    </citation>
    <scope>NUCLEOTIDE SEQUENCE [LARGE SCALE GENOMIC DNA]</scope>
    <source>
        <strain evidence="2 3">UCD-FST 08-225</strain>
    </source>
</reference>
<sequence length="348" mass="38683">MSPALYPLLPPLVSLRLSLPPFDTVDLTDLVVIAGLRRLTLHGCKVSASDPDRYPLDLVELELLGLAIDPSLVAALISNNSRLETVLLTPLKDPGSRDVHIPGDALATLEHLRFLQYGPYLYHDKVAYPELIAPFVPQVASSLVFVFKTDLAEAWAVPERVRRLIVVLDDEELWRRDYGLCPVRDRLADLAASISQADEVEVVALPLRWHPGQDTSNEREVELGARLGFNTITDACDAQGVELVWWGGSKREGAMPLCDEVRSGWSRALPPSADTREWRTPLEWPGSWDAVFSWATRSEWYEEWSENGDQKGEGSEEDEEDGEQAGESEEVDGDEEGAAGEREEDADL</sequence>
<comment type="caution">
    <text evidence="2">The sequence shown here is derived from an EMBL/GenBank/DDBJ whole genome shotgun (WGS) entry which is preliminary data.</text>
</comment>
<dbReference type="EMBL" id="SOZI01000066">
    <property type="protein sequence ID" value="TNY20459.1"/>
    <property type="molecule type" value="Genomic_DNA"/>
</dbReference>
<accession>A0A5C5FVS7</accession>